<feature type="transmembrane region" description="Helical" evidence="1">
    <location>
        <begin position="298"/>
        <end position="321"/>
    </location>
</feature>
<dbReference type="Proteomes" id="UP001056756">
    <property type="component" value="Chromosome"/>
</dbReference>
<feature type="transmembrane region" description="Helical" evidence="1">
    <location>
        <begin position="259"/>
        <end position="278"/>
    </location>
</feature>
<gene>
    <name evidence="2" type="ORF">NAG76_04775</name>
</gene>
<keyword evidence="1" id="KW-1133">Transmembrane helix</keyword>
<organism evidence="2 3">
    <name type="scientific">Candidatus Pristimantibacillus lignocellulolyticus</name>
    <dbReference type="NCBI Taxonomy" id="2994561"/>
    <lineage>
        <taxon>Bacteria</taxon>
        <taxon>Bacillati</taxon>
        <taxon>Bacillota</taxon>
        <taxon>Bacilli</taxon>
        <taxon>Bacillales</taxon>
        <taxon>Paenibacillaceae</taxon>
        <taxon>Candidatus Pristimantibacillus</taxon>
    </lineage>
</organism>
<accession>A0A9J6ZH94</accession>
<name>A0A9J6ZH94_9BACL</name>
<evidence type="ECO:0000313" key="3">
    <source>
        <dbReference type="Proteomes" id="UP001056756"/>
    </source>
</evidence>
<feature type="transmembrane region" description="Helical" evidence="1">
    <location>
        <begin position="58"/>
        <end position="83"/>
    </location>
</feature>
<dbReference type="AlphaFoldDB" id="A0A9J6ZH94"/>
<evidence type="ECO:0008006" key="4">
    <source>
        <dbReference type="Google" id="ProtNLM"/>
    </source>
</evidence>
<evidence type="ECO:0000256" key="1">
    <source>
        <dbReference type="SAM" id="Phobius"/>
    </source>
</evidence>
<protein>
    <recommendedName>
        <fullName evidence="4">Multi-TM2 domain-containing protein</fullName>
    </recommendedName>
</protein>
<evidence type="ECO:0000313" key="2">
    <source>
        <dbReference type="EMBL" id="URN95562.1"/>
    </source>
</evidence>
<feature type="transmembrane region" description="Helical" evidence="1">
    <location>
        <begin position="170"/>
        <end position="191"/>
    </location>
</feature>
<keyword evidence="1" id="KW-0812">Transmembrane</keyword>
<dbReference type="KEGG" id="plig:NAG76_04775"/>
<keyword evidence="1" id="KW-0472">Membrane</keyword>
<feature type="transmembrane region" description="Helical" evidence="1">
    <location>
        <begin position="345"/>
        <end position="365"/>
    </location>
</feature>
<feature type="transmembrane region" description="Helical" evidence="1">
    <location>
        <begin position="146"/>
        <end position="164"/>
    </location>
</feature>
<proteinExistence type="predicted"/>
<feature type="transmembrane region" description="Helical" evidence="1">
    <location>
        <begin position="31"/>
        <end position="51"/>
    </location>
</feature>
<feature type="transmembrane region" description="Helical" evidence="1">
    <location>
        <begin position="221"/>
        <end position="239"/>
    </location>
</feature>
<sequence length="380" mass="43276">MRAENKSPLVAFLLSLLPGFGHLYIGRVFRFIVYAGGFFGPLALLFFIMVSGGYADDAFVVFLLMFAGLMGLVNMLDMLITIAGGKNRAFHPTSATMERDEYGKLHYVYDPLEVKEQSEKSKLMMLSMIPGLGHMYMGLLTRGITLMILFVGVFGITLFIGLILGTPSIFVLWLALPIIWIYGMFDALALLASRQKGEEINDQSLFSNMESYMADGRKNRVTAIALSIFPGAGHLYLGLQQRGLQLMGIFLISIFIMDQLRLTIFLFLLPLLWCYAFFDIMSQLRRWEKDELKDEPFVAMFIPYQRWIGIGLLVVGIYYLFDKIALRLIEIKFPNWMREYYELKYMLPTVVISFVMIVLGMKLLFGTSSKQNVQKKGGNK</sequence>
<dbReference type="EMBL" id="CP097899">
    <property type="protein sequence ID" value="URN95562.1"/>
    <property type="molecule type" value="Genomic_DNA"/>
</dbReference>
<reference evidence="2" key="1">
    <citation type="submission" date="2022-05" db="EMBL/GenBank/DDBJ databases">
        <title>Novel bacterial taxa in a minimal lignocellulolytic consortium and its capacity to transform plastics disclosed by genome-resolved metagenomics.</title>
        <authorList>
            <person name="Rodriguez C.A.D."/>
            <person name="Diaz-Garcia L."/>
            <person name="Herrera K."/>
            <person name="Tarazona N.A."/>
            <person name="Sproer C."/>
            <person name="Overmann J."/>
            <person name="Jimenez D.J."/>
        </authorList>
    </citation>
    <scope>NUCLEOTIDE SEQUENCE</scope>
    <source>
        <strain evidence="2">MAG5</strain>
    </source>
</reference>